<keyword evidence="3" id="KW-1185">Reference proteome</keyword>
<accession>A0ABQ2ZSD1</accession>
<sequence>MADTGPGGTGGPGGPDATEAVGATAATGAFGVAGVTGAAAGGAAGVTERLPAPGMWATYTMIAGMWIRSTLAYRASFVMMLVGNFLVTAFDFVVIALMFSQVRSLGGYSFAEVAFLYGTSTTAFGLANALLGSIDKLGARVRDGTLDTLLVRPAPVLAQVAADRFGLQRLGRLLQGGLVLGGSLLALHVHWTVLKVLLVPVMLLSGTAIFCAVFVAGAAFQFWAQDAAEVQSAFTYGGQTLLQYPPTVFAKDMVRGVTYIFPLAFVNWLPALYILGRPYPLGLPSWLAFTPPLVAALCLTLAGLAWRVGVRAYRSTGS</sequence>
<comment type="caution">
    <text evidence="2">The sequence shown here is derived from an EMBL/GenBank/DDBJ whole genome shotgun (WGS) entry which is preliminary data.</text>
</comment>
<gene>
    <name evidence="2" type="ORF">GCM10010326_12950</name>
</gene>
<dbReference type="Proteomes" id="UP000600946">
    <property type="component" value="Unassembled WGS sequence"/>
</dbReference>
<feature type="transmembrane region" description="Helical" evidence="1">
    <location>
        <begin position="197"/>
        <end position="220"/>
    </location>
</feature>
<feature type="transmembrane region" description="Helical" evidence="1">
    <location>
        <begin position="286"/>
        <end position="306"/>
    </location>
</feature>
<feature type="transmembrane region" description="Helical" evidence="1">
    <location>
        <begin position="256"/>
        <end position="274"/>
    </location>
</feature>
<dbReference type="EMBL" id="BMUU01000002">
    <property type="protein sequence ID" value="GGY21487.1"/>
    <property type="molecule type" value="Genomic_DNA"/>
</dbReference>
<proteinExistence type="predicted"/>
<keyword evidence="1" id="KW-0812">Transmembrane</keyword>
<dbReference type="PANTHER" id="PTHR36833">
    <property type="entry name" value="SLR0610 PROTEIN-RELATED"/>
    <property type="match status" value="1"/>
</dbReference>
<dbReference type="Pfam" id="PF06182">
    <property type="entry name" value="ABC2_membrane_6"/>
    <property type="match status" value="1"/>
</dbReference>
<evidence type="ECO:0000256" key="1">
    <source>
        <dbReference type="SAM" id="Phobius"/>
    </source>
</evidence>
<evidence type="ECO:0000313" key="2">
    <source>
        <dbReference type="EMBL" id="GGY21487.1"/>
    </source>
</evidence>
<feature type="transmembrane region" description="Helical" evidence="1">
    <location>
        <begin position="114"/>
        <end position="134"/>
    </location>
</feature>
<protein>
    <submittedName>
        <fullName evidence="2">Transporter</fullName>
    </submittedName>
</protein>
<evidence type="ECO:0000313" key="3">
    <source>
        <dbReference type="Proteomes" id="UP000600946"/>
    </source>
</evidence>
<organism evidence="2 3">
    <name type="scientific">Streptomyces xanthochromogenes</name>
    <dbReference type="NCBI Taxonomy" id="67384"/>
    <lineage>
        <taxon>Bacteria</taxon>
        <taxon>Bacillati</taxon>
        <taxon>Actinomycetota</taxon>
        <taxon>Actinomycetes</taxon>
        <taxon>Kitasatosporales</taxon>
        <taxon>Streptomycetaceae</taxon>
        <taxon>Streptomyces</taxon>
    </lineage>
</organism>
<keyword evidence="1" id="KW-1133">Transmembrane helix</keyword>
<reference evidence="3" key="1">
    <citation type="journal article" date="2019" name="Int. J. Syst. Evol. Microbiol.">
        <title>The Global Catalogue of Microorganisms (GCM) 10K type strain sequencing project: providing services to taxonomists for standard genome sequencing and annotation.</title>
        <authorList>
            <consortium name="The Broad Institute Genomics Platform"/>
            <consortium name="The Broad Institute Genome Sequencing Center for Infectious Disease"/>
            <person name="Wu L."/>
            <person name="Ma J."/>
        </authorList>
    </citation>
    <scope>NUCLEOTIDE SEQUENCE [LARGE SCALE GENOMIC DNA]</scope>
    <source>
        <strain evidence="3">JCM 4594</strain>
    </source>
</reference>
<dbReference type="InterPro" id="IPR010390">
    <property type="entry name" value="ABC-2_transporter-like"/>
</dbReference>
<feature type="transmembrane region" description="Helical" evidence="1">
    <location>
        <begin position="77"/>
        <end position="102"/>
    </location>
</feature>
<keyword evidence="1" id="KW-0472">Membrane</keyword>
<name>A0ABQ2ZSD1_9ACTN</name>
<dbReference type="PANTHER" id="PTHR36833:SF1">
    <property type="entry name" value="INTEGRAL MEMBRANE TRANSPORT PROTEIN"/>
    <property type="match status" value="1"/>
</dbReference>
<feature type="transmembrane region" description="Helical" evidence="1">
    <location>
        <begin position="173"/>
        <end position="191"/>
    </location>
</feature>